<dbReference type="Proteomes" id="UP000436088">
    <property type="component" value="Unassembled WGS sequence"/>
</dbReference>
<evidence type="ECO:0000313" key="5">
    <source>
        <dbReference type="EMBL" id="KAE8711323.1"/>
    </source>
</evidence>
<keyword evidence="6" id="KW-1185">Reference proteome</keyword>
<comment type="caution">
    <text evidence="5">The sequence shown here is derived from an EMBL/GenBank/DDBJ whole genome shotgun (WGS) entry which is preliminary data.</text>
</comment>
<feature type="region of interest" description="Disordered" evidence="3">
    <location>
        <begin position="215"/>
        <end position="242"/>
    </location>
</feature>
<accession>A0A6A3B527</accession>
<evidence type="ECO:0000256" key="3">
    <source>
        <dbReference type="SAM" id="MobiDB-lite"/>
    </source>
</evidence>
<evidence type="ECO:0000259" key="4">
    <source>
        <dbReference type="SMART" id="SM01176"/>
    </source>
</evidence>
<evidence type="ECO:0000256" key="2">
    <source>
        <dbReference type="ARBA" id="ARBA00023242"/>
    </source>
</evidence>
<keyword evidence="2" id="KW-0539">Nucleus</keyword>
<gene>
    <name evidence="5" type="ORF">F3Y22_tig00110299pilonHSYRG00318</name>
</gene>
<dbReference type="GO" id="GO:0005634">
    <property type="term" value="C:nucleus"/>
    <property type="evidence" value="ECO:0007669"/>
    <property type="project" value="UniProtKB-SubCell"/>
</dbReference>
<feature type="domain" description="Chromodomain-helicase-DNA-binding protein 1-like C-terminal" evidence="4">
    <location>
        <begin position="227"/>
        <end position="321"/>
    </location>
</feature>
<proteinExistence type="predicted"/>
<dbReference type="AlphaFoldDB" id="A0A6A3B527"/>
<dbReference type="SMART" id="SM01176">
    <property type="entry name" value="DUF4208"/>
    <property type="match status" value="1"/>
</dbReference>
<evidence type="ECO:0000256" key="1">
    <source>
        <dbReference type="ARBA" id="ARBA00004123"/>
    </source>
</evidence>
<dbReference type="InterPro" id="IPR025260">
    <property type="entry name" value="CHD1-like_C"/>
</dbReference>
<comment type="subcellular location">
    <subcellularLocation>
        <location evidence="1">Nucleus</location>
    </subcellularLocation>
</comment>
<evidence type="ECO:0000313" key="6">
    <source>
        <dbReference type="Proteomes" id="UP000436088"/>
    </source>
</evidence>
<organism evidence="5 6">
    <name type="scientific">Hibiscus syriacus</name>
    <name type="common">Rose of Sharon</name>
    <dbReference type="NCBI Taxonomy" id="106335"/>
    <lineage>
        <taxon>Eukaryota</taxon>
        <taxon>Viridiplantae</taxon>
        <taxon>Streptophyta</taxon>
        <taxon>Embryophyta</taxon>
        <taxon>Tracheophyta</taxon>
        <taxon>Spermatophyta</taxon>
        <taxon>Magnoliopsida</taxon>
        <taxon>eudicotyledons</taxon>
        <taxon>Gunneridae</taxon>
        <taxon>Pentapetalae</taxon>
        <taxon>rosids</taxon>
        <taxon>malvids</taxon>
        <taxon>Malvales</taxon>
        <taxon>Malvaceae</taxon>
        <taxon>Malvoideae</taxon>
        <taxon>Hibiscus</taxon>
    </lineage>
</organism>
<protein>
    <recommendedName>
        <fullName evidence="4">Chromodomain-helicase-DNA-binding protein 1-like C-terminal domain-containing protein</fullName>
    </recommendedName>
</protein>
<dbReference type="EMBL" id="VEPZ02000917">
    <property type="protein sequence ID" value="KAE8711323.1"/>
    <property type="molecule type" value="Genomic_DNA"/>
</dbReference>
<name>A0A6A3B527_HIBSY</name>
<reference evidence="5" key="1">
    <citation type="submission" date="2019-09" db="EMBL/GenBank/DDBJ databases">
        <title>Draft genome information of white flower Hibiscus syriacus.</title>
        <authorList>
            <person name="Kim Y.-M."/>
        </authorList>
    </citation>
    <scope>NUCLEOTIDE SEQUENCE [LARGE SCALE GENOMIC DNA]</scope>
    <source>
        <strain evidence="5">YM2019G1</strain>
    </source>
</reference>
<sequence>MIEGAIAQVRGWSYGNLPKRDVLRFSRAVMKFVNESQITSIAEEVGGAVAAAPFDAQIELFNTLVEGCREAVEVGNGPLFDFFGVPDKANDLLNRFHELQLLAKRISRYVDPIKQFRVLMYLKPSNWSKGWVESEYVYLILYSVLGGLDDRLGLTKKIAPVELQHHETFLPRAPNLKERGNALLEMELAAVGGKNAGAKAGCKASKQNPQNISISRVRDKKGKPGSAKVSFKMGRDRSKMPQKVEPLVKEEGEMSDNEEVLQTTSVDLPMDKLLGWRIDQIVLEHEDELYRQDRMTMRLWNYVSTFSNLSGNRLHQIYSKLKKDEDGGVGPSHINGSMHGHVDRDGNLNYFPPFSCSVNKQ</sequence>